<feature type="non-terminal residue" evidence="2">
    <location>
        <position position="197"/>
    </location>
</feature>
<dbReference type="Gene3D" id="2.60.40.10">
    <property type="entry name" value="Immunoglobulins"/>
    <property type="match status" value="1"/>
</dbReference>
<dbReference type="InterPro" id="IPR013783">
    <property type="entry name" value="Ig-like_fold"/>
</dbReference>
<dbReference type="AlphaFoldDB" id="A0A1B4Z3E4"/>
<dbReference type="EMBL" id="LC160334">
    <property type="protein sequence ID" value="BAV53951.1"/>
    <property type="molecule type" value="Genomic_DNA"/>
</dbReference>
<protein>
    <submittedName>
        <fullName evidence="2">G1Y162 protein</fullName>
    </submittedName>
</protein>
<feature type="region of interest" description="Disordered" evidence="1">
    <location>
        <begin position="163"/>
        <end position="183"/>
    </location>
</feature>
<organism evidence="2">
    <name type="scientific">Echinococcus canadensis</name>
    <dbReference type="NCBI Taxonomy" id="519352"/>
    <lineage>
        <taxon>Eukaryota</taxon>
        <taxon>Metazoa</taxon>
        <taxon>Spiralia</taxon>
        <taxon>Lophotrochozoa</taxon>
        <taxon>Platyhelminthes</taxon>
        <taxon>Cestoda</taxon>
        <taxon>Eucestoda</taxon>
        <taxon>Cyclophyllidea</taxon>
        <taxon>Taeniidae</taxon>
        <taxon>Echinococcus</taxon>
        <taxon>Echinococcus canadensis group</taxon>
    </lineage>
</organism>
<feature type="non-terminal residue" evidence="2">
    <location>
        <position position="1"/>
    </location>
</feature>
<gene>
    <name evidence="2" type="primary">ECG1Y162</name>
</gene>
<evidence type="ECO:0000256" key="1">
    <source>
        <dbReference type="SAM" id="MobiDB-lite"/>
    </source>
</evidence>
<proteinExistence type="predicted"/>
<accession>A0A1B4Z3E4</accession>
<dbReference type="SUPFAM" id="SSF49265">
    <property type="entry name" value="Fibronectin type III"/>
    <property type="match status" value="1"/>
</dbReference>
<evidence type="ECO:0000313" key="2">
    <source>
        <dbReference type="EMBL" id="BAV53951.1"/>
    </source>
</evidence>
<name>A0A1B4Z3E4_9CEST</name>
<sequence length="197" mass="22102">ELMAKLTKTALPDTFDRFTEGSRSLELGWNATGLAHLHADHIKLTANLYTTYVTFKYINVPIERQKLTLEGLKPSTFYEVVVQALKGDSEVFKYIGFIRTLAPGKLACGSNVNFTLWMDAHQTSPLAAVPVLLHWTTSWANHKASVVNAQILQSLQLSDTGVLRNDNNRMSPREQGKSRDRPRTLPLMCNGWAPITY</sequence>
<dbReference type="InterPro" id="IPR036116">
    <property type="entry name" value="FN3_sf"/>
</dbReference>
<feature type="compositionally biased region" description="Basic and acidic residues" evidence="1">
    <location>
        <begin position="171"/>
        <end position="183"/>
    </location>
</feature>
<reference evidence="2" key="1">
    <citation type="submission" date="2016-06" db="EMBL/GenBank/DDBJ databases">
        <title>Molecular characterization of Echinococcus canadensis from El-Beheira, Egypt.</title>
        <authorList>
            <person name="Aboulaila M."/>
            <person name="Zaid A."/>
            <person name="Zidan S."/>
        </authorList>
    </citation>
    <scope>NUCLEOTIDE SEQUENCE</scope>
</reference>